<gene>
    <name evidence="2" type="primary">traF</name>
    <name evidence="2" type="ORF">IB286_03355</name>
</gene>
<evidence type="ECO:0000313" key="3">
    <source>
        <dbReference type="Proteomes" id="UP000610558"/>
    </source>
</evidence>
<feature type="signal peptide" evidence="1">
    <location>
        <begin position="1"/>
        <end position="27"/>
    </location>
</feature>
<keyword evidence="1" id="KW-0732">Signal</keyword>
<dbReference type="AlphaFoldDB" id="A0A927GUW4"/>
<reference evidence="2" key="1">
    <citation type="submission" date="2020-09" db="EMBL/GenBank/DDBJ databases">
        <authorList>
            <person name="Yoon J.-W."/>
        </authorList>
    </citation>
    <scope>NUCLEOTIDE SEQUENCE</scope>
    <source>
        <strain evidence="2">KMU-158</strain>
    </source>
</reference>
<dbReference type="Proteomes" id="UP000610558">
    <property type="component" value="Unassembled WGS sequence"/>
</dbReference>
<protein>
    <submittedName>
        <fullName evidence="2">Conjugal transfer protein TraF</fullName>
    </submittedName>
</protein>
<keyword evidence="3" id="KW-1185">Reference proteome</keyword>
<comment type="caution">
    <text evidence="2">The sequence shown here is derived from an EMBL/GenBank/DDBJ whole genome shotgun (WGS) entry which is preliminary data.</text>
</comment>
<proteinExistence type="predicted"/>
<dbReference type="InterPro" id="IPR032811">
    <property type="entry name" value="Put_conjugal_transfer"/>
</dbReference>
<accession>A0A927GUW4</accession>
<feature type="chain" id="PRO_5037334725" evidence="1">
    <location>
        <begin position="28"/>
        <end position="375"/>
    </location>
</feature>
<evidence type="ECO:0000313" key="2">
    <source>
        <dbReference type="EMBL" id="MBD2858031.1"/>
    </source>
</evidence>
<dbReference type="EMBL" id="JACXLD010000001">
    <property type="protein sequence ID" value="MBD2858031.1"/>
    <property type="molecule type" value="Genomic_DNA"/>
</dbReference>
<dbReference type="Pfam" id="PF13729">
    <property type="entry name" value="TraF_2"/>
    <property type="match status" value="1"/>
</dbReference>
<dbReference type="RefSeq" id="WP_190762393.1">
    <property type="nucleotide sequence ID" value="NZ_JACXLD010000001.1"/>
</dbReference>
<name>A0A927GUW4_9GAMM</name>
<evidence type="ECO:0000256" key="1">
    <source>
        <dbReference type="SAM" id="SignalP"/>
    </source>
</evidence>
<sequence length="375" mass="42148">MITSTQRHWFSSSLAMAALALPAAALAEKVELAQLFENPADMALDAKAENDLLYAGGGLFFDDSQSLLDKALELTQEVERLEARSRGLILIPGDEQDLVDAMKDADRARTHFRSNIHLGFQSAESPQQSWLLSSRFDLSGRFYYDEDDENRLRFASITGLFMPLELGSHVQVSAVHALNIGYNYRFQFEALPNTQLAATPKFQVINLIERYINQAEYQEKDVFRFSRDLDEHYQLNLDLGLRHQLGPLGMHLVVTDIYNQKMEGVLGTTYQQRSQFKAGFDYRPSWGEIKLMSDLTPAPGFGELAARRDTRLSTRLNLSSKFSLTAGANSVSGHDEKDSFSLGLGYRLRDLRLLVEGHTAGARELGFQLGMQLPL</sequence>
<organism evidence="2 3">
    <name type="scientific">Spongiibacter pelagi</name>
    <dbReference type="NCBI Taxonomy" id="2760804"/>
    <lineage>
        <taxon>Bacteria</taxon>
        <taxon>Pseudomonadati</taxon>
        <taxon>Pseudomonadota</taxon>
        <taxon>Gammaproteobacteria</taxon>
        <taxon>Cellvibrionales</taxon>
        <taxon>Spongiibacteraceae</taxon>
        <taxon>Spongiibacter</taxon>
    </lineage>
</organism>